<sequence length="62" mass="7228">MAELVEAERNSTDELQTLRIPAMINSKLKIQYIYQVRILVLVVSHSCQKPYEIQAPQTWLLI</sequence>
<accession>A0A5D2D725</accession>
<dbReference type="Proteomes" id="UP000323506">
    <property type="component" value="Chromosome D03"/>
</dbReference>
<reference evidence="1 2" key="1">
    <citation type="submission" date="2019-06" db="EMBL/GenBank/DDBJ databases">
        <title>WGS assembly of Gossypium darwinii.</title>
        <authorList>
            <person name="Chen Z.J."/>
            <person name="Sreedasyam A."/>
            <person name="Ando A."/>
            <person name="Song Q."/>
            <person name="De L."/>
            <person name="Hulse-Kemp A."/>
            <person name="Ding M."/>
            <person name="Ye W."/>
            <person name="Kirkbride R."/>
            <person name="Jenkins J."/>
            <person name="Plott C."/>
            <person name="Lovell J."/>
            <person name="Lin Y.-M."/>
            <person name="Vaughn R."/>
            <person name="Liu B."/>
            <person name="Li W."/>
            <person name="Simpson S."/>
            <person name="Scheffler B."/>
            <person name="Saski C."/>
            <person name="Grover C."/>
            <person name="Hu G."/>
            <person name="Conover J."/>
            <person name="Carlson J."/>
            <person name="Shu S."/>
            <person name="Boston L."/>
            <person name="Williams M."/>
            <person name="Peterson D."/>
            <person name="Mcgee K."/>
            <person name="Jones D."/>
            <person name="Wendel J."/>
            <person name="Stelly D."/>
            <person name="Grimwood J."/>
            <person name="Schmutz J."/>
        </authorList>
    </citation>
    <scope>NUCLEOTIDE SEQUENCE [LARGE SCALE GENOMIC DNA]</scope>
    <source>
        <strain evidence="1">1808015.09</strain>
    </source>
</reference>
<dbReference type="EMBL" id="CM017703">
    <property type="protein sequence ID" value="TYG77389.1"/>
    <property type="molecule type" value="Genomic_DNA"/>
</dbReference>
<dbReference type="AlphaFoldDB" id="A0A5D2D725"/>
<evidence type="ECO:0000313" key="1">
    <source>
        <dbReference type="EMBL" id="TYG77389.1"/>
    </source>
</evidence>
<keyword evidence="2" id="KW-1185">Reference proteome</keyword>
<organism evidence="1 2">
    <name type="scientific">Gossypium darwinii</name>
    <name type="common">Darwin's cotton</name>
    <name type="synonym">Gossypium barbadense var. darwinii</name>
    <dbReference type="NCBI Taxonomy" id="34276"/>
    <lineage>
        <taxon>Eukaryota</taxon>
        <taxon>Viridiplantae</taxon>
        <taxon>Streptophyta</taxon>
        <taxon>Embryophyta</taxon>
        <taxon>Tracheophyta</taxon>
        <taxon>Spermatophyta</taxon>
        <taxon>Magnoliopsida</taxon>
        <taxon>eudicotyledons</taxon>
        <taxon>Gunneridae</taxon>
        <taxon>Pentapetalae</taxon>
        <taxon>rosids</taxon>
        <taxon>malvids</taxon>
        <taxon>Malvales</taxon>
        <taxon>Malvaceae</taxon>
        <taxon>Malvoideae</taxon>
        <taxon>Gossypium</taxon>
    </lineage>
</organism>
<name>A0A5D2D725_GOSDA</name>
<protein>
    <submittedName>
        <fullName evidence="1">Uncharacterized protein</fullName>
    </submittedName>
</protein>
<gene>
    <name evidence="1" type="ORF">ES288_D03G191000v1</name>
</gene>
<proteinExistence type="predicted"/>
<evidence type="ECO:0000313" key="2">
    <source>
        <dbReference type="Proteomes" id="UP000323506"/>
    </source>
</evidence>